<dbReference type="InterPro" id="IPR050863">
    <property type="entry name" value="CenT-Element_Derived"/>
</dbReference>
<evidence type="ECO:0000313" key="3">
    <source>
        <dbReference type="Proteomes" id="UP001519460"/>
    </source>
</evidence>
<name>A0ABD0JDB4_9CAEN</name>
<organism evidence="2 3">
    <name type="scientific">Batillaria attramentaria</name>
    <dbReference type="NCBI Taxonomy" id="370345"/>
    <lineage>
        <taxon>Eukaryota</taxon>
        <taxon>Metazoa</taxon>
        <taxon>Spiralia</taxon>
        <taxon>Lophotrochozoa</taxon>
        <taxon>Mollusca</taxon>
        <taxon>Gastropoda</taxon>
        <taxon>Caenogastropoda</taxon>
        <taxon>Sorbeoconcha</taxon>
        <taxon>Cerithioidea</taxon>
        <taxon>Batillariidae</taxon>
        <taxon>Batillaria</taxon>
    </lineage>
</organism>
<dbReference type="EMBL" id="JACVVK020000490">
    <property type="protein sequence ID" value="KAK7471496.1"/>
    <property type="molecule type" value="Genomic_DNA"/>
</dbReference>
<dbReference type="AlphaFoldDB" id="A0ABD0JDB4"/>
<sequence length="217" mass="24797">MDETPMNFDMVPNRTINKKGENTVSVRTRGAEKRHLTVVLTCTASGEVPPSMVIFKKIREVKVNARGMVVTVQPKGWMDDTLMSRYIKEIFVRHVGQDSLLVMDSFRFHISAATKKVLRRNKITSVIIPGGCSGKVQPLDVAINKPYKSVLRKLWSEWMASNTLGDGTRDRIKAADYHTVVDWVAAGWEELKKTQRPDCEKFPCLWHLQQTGWERRP</sequence>
<feature type="domain" description="DDE-1" evidence="1">
    <location>
        <begin position="33"/>
        <end position="194"/>
    </location>
</feature>
<evidence type="ECO:0000259" key="1">
    <source>
        <dbReference type="Pfam" id="PF03184"/>
    </source>
</evidence>
<protein>
    <recommendedName>
        <fullName evidence="1">DDE-1 domain-containing protein</fullName>
    </recommendedName>
</protein>
<evidence type="ECO:0000313" key="2">
    <source>
        <dbReference type="EMBL" id="KAK7471496.1"/>
    </source>
</evidence>
<comment type="caution">
    <text evidence="2">The sequence shown here is derived from an EMBL/GenBank/DDBJ whole genome shotgun (WGS) entry which is preliminary data.</text>
</comment>
<gene>
    <name evidence="2" type="ORF">BaRGS_00035835</name>
</gene>
<dbReference type="Pfam" id="PF03184">
    <property type="entry name" value="DDE_1"/>
    <property type="match status" value="1"/>
</dbReference>
<dbReference type="PANTHER" id="PTHR19303">
    <property type="entry name" value="TRANSPOSON"/>
    <property type="match status" value="1"/>
</dbReference>
<dbReference type="PANTHER" id="PTHR19303:SF71">
    <property type="entry name" value="ZINC FINGER PHD-TYPE DOMAIN-CONTAINING PROTEIN"/>
    <property type="match status" value="1"/>
</dbReference>
<keyword evidence="3" id="KW-1185">Reference proteome</keyword>
<dbReference type="InterPro" id="IPR004875">
    <property type="entry name" value="DDE_SF_endonuclease_dom"/>
</dbReference>
<proteinExistence type="predicted"/>
<accession>A0ABD0JDB4</accession>
<dbReference type="Proteomes" id="UP001519460">
    <property type="component" value="Unassembled WGS sequence"/>
</dbReference>
<reference evidence="2 3" key="1">
    <citation type="journal article" date="2023" name="Sci. Data">
        <title>Genome assembly of the Korean intertidal mud-creeper Batillaria attramentaria.</title>
        <authorList>
            <person name="Patra A.K."/>
            <person name="Ho P.T."/>
            <person name="Jun S."/>
            <person name="Lee S.J."/>
            <person name="Kim Y."/>
            <person name="Won Y.J."/>
        </authorList>
    </citation>
    <scope>NUCLEOTIDE SEQUENCE [LARGE SCALE GENOMIC DNA]</scope>
    <source>
        <strain evidence="2">Wonlab-2016</strain>
    </source>
</reference>